<dbReference type="FunFam" id="3.40.50.11840:FF:000001">
    <property type="entry name" value="2-(3-amino-3-carboxypropyl)histidine synthase subunit 1"/>
    <property type="match status" value="1"/>
</dbReference>
<reference evidence="16 17" key="1">
    <citation type="journal article" date="2024" name="Nat. Commun.">
        <title>Phylogenomics reveals the evolutionary origins of lichenization in chlorophyte algae.</title>
        <authorList>
            <person name="Puginier C."/>
            <person name="Libourel C."/>
            <person name="Otte J."/>
            <person name="Skaloud P."/>
            <person name="Haon M."/>
            <person name="Grisel S."/>
            <person name="Petersen M."/>
            <person name="Berrin J.G."/>
            <person name="Delaux P.M."/>
            <person name="Dal Grande F."/>
            <person name="Keller J."/>
        </authorList>
    </citation>
    <scope>NUCLEOTIDE SEQUENCE [LARGE SCALE GENOMIC DNA]</scope>
    <source>
        <strain evidence="16 17">SAG 2043</strain>
    </source>
</reference>
<keyword evidence="7" id="KW-0949">S-adenosyl-L-methionine</keyword>
<dbReference type="Pfam" id="PF01866">
    <property type="entry name" value="Diphthamide_syn"/>
    <property type="match status" value="1"/>
</dbReference>
<keyword evidence="10" id="KW-0411">Iron-sulfur</keyword>
<evidence type="ECO:0000256" key="14">
    <source>
        <dbReference type="ARBA" id="ARBA00048403"/>
    </source>
</evidence>
<keyword evidence="17" id="KW-1185">Reference proteome</keyword>
<dbReference type="InterPro" id="IPR016435">
    <property type="entry name" value="DPH1/DPH2"/>
</dbReference>
<dbReference type="NCBIfam" id="TIGR00322">
    <property type="entry name" value="diphth2_R"/>
    <property type="match status" value="1"/>
</dbReference>
<evidence type="ECO:0000256" key="12">
    <source>
        <dbReference type="ARBA" id="ARBA00032574"/>
    </source>
</evidence>
<dbReference type="GO" id="GO:0017183">
    <property type="term" value="P:protein histidyl modification to diphthamide"/>
    <property type="evidence" value="ECO:0007669"/>
    <property type="project" value="InterPro"/>
</dbReference>
<dbReference type="GO" id="GO:0051536">
    <property type="term" value="F:iron-sulfur cluster binding"/>
    <property type="evidence" value="ECO:0007669"/>
    <property type="project" value="UniProtKB-KW"/>
</dbReference>
<dbReference type="AlphaFoldDB" id="A0AAW1R9K8"/>
<comment type="catalytic activity">
    <reaction evidence="14">
        <text>L-histidyl-[translation elongation factor 2] + S-adenosyl-L-methionine = 2-[(3S)-amino-3-carboxypropyl]-L-histidyl-[translation elongation factor 2] + S-methyl-5'-thioadenosine + H(+)</text>
        <dbReference type="Rhea" id="RHEA:36783"/>
        <dbReference type="Rhea" id="RHEA-COMP:9748"/>
        <dbReference type="Rhea" id="RHEA-COMP:9749"/>
        <dbReference type="ChEBI" id="CHEBI:15378"/>
        <dbReference type="ChEBI" id="CHEBI:17509"/>
        <dbReference type="ChEBI" id="CHEBI:29979"/>
        <dbReference type="ChEBI" id="CHEBI:59789"/>
        <dbReference type="ChEBI" id="CHEBI:73995"/>
        <dbReference type="EC" id="2.5.1.108"/>
    </reaction>
</comment>
<dbReference type="InterPro" id="IPR042264">
    <property type="entry name" value="DPH1/DPH2_2"/>
</dbReference>
<accession>A0AAW1R9K8</accession>
<dbReference type="GO" id="GO:0090560">
    <property type="term" value="F:2-(3-amino-3-carboxypropyl)histidine synthase activity"/>
    <property type="evidence" value="ECO:0007669"/>
    <property type="project" value="UniProtKB-EC"/>
</dbReference>
<comment type="caution">
    <text evidence="16">The sequence shown here is derived from an EMBL/GenBank/DDBJ whole genome shotgun (WGS) entry which is preliminary data.</text>
</comment>
<evidence type="ECO:0000256" key="4">
    <source>
        <dbReference type="ARBA" id="ARBA00012221"/>
    </source>
</evidence>
<evidence type="ECO:0000256" key="1">
    <source>
        <dbReference type="ARBA" id="ARBA00001966"/>
    </source>
</evidence>
<evidence type="ECO:0000313" key="17">
    <source>
        <dbReference type="Proteomes" id="UP001489004"/>
    </source>
</evidence>
<feature type="compositionally biased region" description="Low complexity" evidence="15">
    <location>
        <begin position="49"/>
        <end position="66"/>
    </location>
</feature>
<dbReference type="Proteomes" id="UP001489004">
    <property type="component" value="Unassembled WGS sequence"/>
</dbReference>
<evidence type="ECO:0000256" key="13">
    <source>
        <dbReference type="ARBA" id="ARBA00032789"/>
    </source>
</evidence>
<gene>
    <name evidence="16" type="ORF">WJX72_010633</name>
</gene>
<evidence type="ECO:0000256" key="10">
    <source>
        <dbReference type="ARBA" id="ARBA00023014"/>
    </source>
</evidence>
<dbReference type="Gene3D" id="3.40.50.11840">
    <property type="entry name" value="Diphthamide synthesis DPH1/DPH2 domain 1"/>
    <property type="match status" value="1"/>
</dbReference>
<evidence type="ECO:0000256" key="3">
    <source>
        <dbReference type="ARBA" id="ARBA00010173"/>
    </source>
</evidence>
<dbReference type="InterPro" id="IPR042265">
    <property type="entry name" value="DPH1/DPH2_3"/>
</dbReference>
<dbReference type="SFLD" id="SFLDS00032">
    <property type="entry name" value="Radical_SAM_3-amino-3-carboxyp"/>
    <property type="match status" value="1"/>
</dbReference>
<dbReference type="PANTHER" id="PTHR10762:SF1">
    <property type="entry name" value="2-(3-AMINO-3-CARBOXYPROPYL)HISTIDINE SYNTHASE SUBUNIT 1"/>
    <property type="match status" value="1"/>
</dbReference>
<dbReference type="FunFam" id="3.40.50.11850:FF:000002">
    <property type="entry name" value="2-(3-amino-3-carboxypropyl)histidine synthase subunit 1"/>
    <property type="match status" value="1"/>
</dbReference>
<dbReference type="Gene3D" id="3.40.50.11860">
    <property type="entry name" value="Diphthamide synthesis DPH1/DPH2 domain 3"/>
    <property type="match status" value="1"/>
</dbReference>
<comment type="cofactor">
    <cofactor evidence="1">
        <name>[4Fe-4S] cluster</name>
        <dbReference type="ChEBI" id="CHEBI:49883"/>
    </cofactor>
</comment>
<dbReference type="EMBL" id="JALJOR010000001">
    <property type="protein sequence ID" value="KAK9830258.1"/>
    <property type="molecule type" value="Genomic_DNA"/>
</dbReference>
<keyword evidence="8" id="KW-0479">Metal-binding</keyword>
<evidence type="ECO:0000256" key="6">
    <source>
        <dbReference type="ARBA" id="ARBA00022679"/>
    </source>
</evidence>
<protein>
    <recommendedName>
        <fullName evidence="5">2-(3-amino-3-carboxypropyl)histidine synthase subunit 1</fullName>
        <ecNumber evidence="4">2.5.1.108</ecNumber>
    </recommendedName>
    <alternativeName>
        <fullName evidence="12">Diphthamide biosynthesis protein 1</fullName>
    </alternativeName>
    <alternativeName>
        <fullName evidence="13">Diphtheria toxin resistance protein 1</fullName>
    </alternativeName>
    <alternativeName>
        <fullName evidence="11">S-adenosyl-L-methionine:L-histidine 3-amino-3-carboxypropyltransferase 1</fullName>
    </alternativeName>
</protein>
<name>A0AAW1R9K8_9CHLO</name>
<proteinExistence type="inferred from homology"/>
<feature type="region of interest" description="Disordered" evidence="15">
    <location>
        <begin position="1"/>
        <end position="67"/>
    </location>
</feature>
<evidence type="ECO:0000256" key="15">
    <source>
        <dbReference type="SAM" id="MobiDB-lite"/>
    </source>
</evidence>
<dbReference type="InterPro" id="IPR042263">
    <property type="entry name" value="DPH1/DPH2_1"/>
</dbReference>
<comment type="similarity">
    <text evidence="3">Belongs to the DPH1/DPH2 family. DPH1 subfamily.</text>
</comment>
<evidence type="ECO:0000256" key="8">
    <source>
        <dbReference type="ARBA" id="ARBA00022723"/>
    </source>
</evidence>
<evidence type="ECO:0000256" key="5">
    <source>
        <dbReference type="ARBA" id="ARBA00021915"/>
    </source>
</evidence>
<organism evidence="16 17">
    <name type="scientific">[Myrmecia] bisecta</name>
    <dbReference type="NCBI Taxonomy" id="41462"/>
    <lineage>
        <taxon>Eukaryota</taxon>
        <taxon>Viridiplantae</taxon>
        <taxon>Chlorophyta</taxon>
        <taxon>core chlorophytes</taxon>
        <taxon>Trebouxiophyceae</taxon>
        <taxon>Trebouxiales</taxon>
        <taxon>Trebouxiaceae</taxon>
        <taxon>Myrmecia</taxon>
    </lineage>
</organism>
<comment type="pathway">
    <text evidence="2">Protein modification; peptidyl-diphthamide biosynthesis.</text>
</comment>
<keyword evidence="6" id="KW-0808">Transferase</keyword>
<evidence type="ECO:0000256" key="2">
    <source>
        <dbReference type="ARBA" id="ARBA00005156"/>
    </source>
</evidence>
<dbReference type="PANTHER" id="PTHR10762">
    <property type="entry name" value="DIPHTHAMIDE BIOSYNTHESIS PROTEIN"/>
    <property type="match status" value="1"/>
</dbReference>
<feature type="compositionally biased region" description="Polar residues" evidence="15">
    <location>
        <begin position="1"/>
        <end position="14"/>
    </location>
</feature>
<dbReference type="GO" id="GO:0046872">
    <property type="term" value="F:metal ion binding"/>
    <property type="evidence" value="ECO:0007669"/>
    <property type="project" value="UniProtKB-KW"/>
</dbReference>
<evidence type="ECO:0000313" key="16">
    <source>
        <dbReference type="EMBL" id="KAK9830258.1"/>
    </source>
</evidence>
<dbReference type="EC" id="2.5.1.108" evidence="4"/>
<dbReference type="Gene3D" id="3.40.50.11850">
    <property type="entry name" value="Diphthamide synthesis DPH1/DPH2 domain 2"/>
    <property type="match status" value="1"/>
</dbReference>
<dbReference type="FunFam" id="3.40.50.11860:FF:000002">
    <property type="entry name" value="2-(3-amino-3-carboxypropyl)histidine synthase subunit 1"/>
    <property type="match status" value="1"/>
</dbReference>
<evidence type="ECO:0000256" key="9">
    <source>
        <dbReference type="ARBA" id="ARBA00023004"/>
    </source>
</evidence>
<sequence length="783" mass="85702">MAAPESSQTLQDATDAQPADTLRLDSGKSARTTAAAGSEQPVRFTGRRAAQASAASPGSGSGSALAVRPAGTPKRFVRQQVPDEILLHEGLNTAVAALPANYNFEIHKTVWRLKQANAKRVALQFPEGLLMYACIIADILESFADVDHCFIMGDVTYGACCIDDFSAAALNADFLVHYGHSCLVPVDVTTVPCMYIFVDIKIDVRHLVDTVRFNFEPSTNLVLAGTIQFAASMQVARQELTADYPSLNIPQSRPLSPGEVLGCTAPVVATSADAILFVADGRFHLEAIMIANPTIPAYRYDPYARVLTREVYDQEGMRKVRRAAIEKARSAQTFGLVLGTLGRQGNPRILEQLQRLMTQKGLTHSVVLLSEVMPWKLQMMPHMDAWIQIACPRLSIDWGEGFTKPTLTPYEALILLGQAQPWWEAEGATGGGDDAYPMDYYAKDGGDEVHLLHVISEAMPEVFTNYMEVNADPHKLAIVAERRQTRQVRKAQELMTSRYNPHCTEAGAGCEKHIMQLRNDLASVNAWPAEHVEALLVFVPPVCFNATCQAAADRAFLTVIFVPLLGLAASIAYALRPLPKQTPDQAEVFEDPQTGSVFAGEAGTLPERDAKGELAFKPISYTPWPVAASEQGERIRIAVGPVQNKQLRTYVFQKMLPQPSKVMSITMPRPMGIVFEEDARRKRAVVCGFLEGSVAEQRNKVANLNQNMHGSAVRIGDVLRAVTATNFVYPTQSLFGAKPPVRTVVVYGADGQIWPKVATALKKGDISDGEVTLVLERRVFKDD</sequence>
<keyword evidence="9" id="KW-0408">Iron</keyword>
<evidence type="ECO:0000256" key="7">
    <source>
        <dbReference type="ARBA" id="ARBA00022691"/>
    </source>
</evidence>
<evidence type="ECO:0000256" key="11">
    <source>
        <dbReference type="ARBA" id="ARBA00031690"/>
    </source>
</evidence>